<dbReference type="AlphaFoldDB" id="A0A8T2KEV5"/>
<keyword evidence="3 6" id="KW-1133">Transmembrane helix</keyword>
<feature type="transmembrane region" description="Helical" evidence="6">
    <location>
        <begin position="299"/>
        <end position="319"/>
    </location>
</feature>
<name>A0A8T2KEV5_9PIPI</name>
<feature type="transmembrane region" description="Helical" evidence="6">
    <location>
        <begin position="117"/>
        <end position="138"/>
    </location>
</feature>
<evidence type="ECO:0000256" key="1">
    <source>
        <dbReference type="ARBA" id="ARBA00004141"/>
    </source>
</evidence>
<evidence type="ECO:0000256" key="5">
    <source>
        <dbReference type="ARBA" id="ARBA00038227"/>
    </source>
</evidence>
<dbReference type="Proteomes" id="UP000812440">
    <property type="component" value="Chromosome 1"/>
</dbReference>
<dbReference type="PANTHER" id="PTHR23507:SF42">
    <property type="entry name" value="SOLUTE CARRIER FAMILY 46 MEMBER 2"/>
    <property type="match status" value="1"/>
</dbReference>
<gene>
    <name evidence="7" type="ORF">GDO86_001200</name>
</gene>
<keyword evidence="4 6" id="KW-0472">Membrane</keyword>
<dbReference type="Pfam" id="PF07690">
    <property type="entry name" value="MFS_1"/>
    <property type="match status" value="1"/>
</dbReference>
<proteinExistence type="inferred from homology"/>
<feature type="transmembrane region" description="Helical" evidence="6">
    <location>
        <begin position="53"/>
        <end position="73"/>
    </location>
</feature>
<feature type="transmembrane region" description="Helical" evidence="6">
    <location>
        <begin position="326"/>
        <end position="346"/>
    </location>
</feature>
<feature type="transmembrane region" description="Helical" evidence="6">
    <location>
        <begin position="259"/>
        <end position="287"/>
    </location>
</feature>
<feature type="transmembrane region" description="Helical" evidence="6">
    <location>
        <begin position="85"/>
        <end position="105"/>
    </location>
</feature>
<comment type="similarity">
    <text evidence="5">Belongs to the major facilitator superfamily. SLC46A family.</text>
</comment>
<dbReference type="GO" id="GO:0022857">
    <property type="term" value="F:transmembrane transporter activity"/>
    <property type="evidence" value="ECO:0007669"/>
    <property type="project" value="InterPro"/>
</dbReference>
<feature type="transmembrane region" description="Helical" evidence="6">
    <location>
        <begin position="352"/>
        <end position="373"/>
    </location>
</feature>
<evidence type="ECO:0000313" key="7">
    <source>
        <dbReference type="EMBL" id="KAG8454883.1"/>
    </source>
</evidence>
<dbReference type="EMBL" id="JAACNH010000001">
    <property type="protein sequence ID" value="KAG8454883.1"/>
    <property type="molecule type" value="Genomic_DNA"/>
</dbReference>
<accession>A0A8T2KEV5</accession>
<organism evidence="7 8">
    <name type="scientific">Hymenochirus boettgeri</name>
    <name type="common">Congo dwarf clawed frog</name>
    <dbReference type="NCBI Taxonomy" id="247094"/>
    <lineage>
        <taxon>Eukaryota</taxon>
        <taxon>Metazoa</taxon>
        <taxon>Chordata</taxon>
        <taxon>Craniata</taxon>
        <taxon>Vertebrata</taxon>
        <taxon>Euteleostomi</taxon>
        <taxon>Amphibia</taxon>
        <taxon>Batrachia</taxon>
        <taxon>Anura</taxon>
        <taxon>Pipoidea</taxon>
        <taxon>Pipidae</taxon>
        <taxon>Pipinae</taxon>
        <taxon>Hymenochirus</taxon>
    </lineage>
</organism>
<feature type="transmembrane region" description="Helical" evidence="6">
    <location>
        <begin position="385"/>
        <end position="406"/>
    </location>
</feature>
<evidence type="ECO:0000256" key="6">
    <source>
        <dbReference type="SAM" id="Phobius"/>
    </source>
</evidence>
<keyword evidence="8" id="KW-1185">Reference proteome</keyword>
<keyword evidence="2 6" id="KW-0812">Transmembrane</keyword>
<evidence type="ECO:0000256" key="4">
    <source>
        <dbReference type="ARBA" id="ARBA00023136"/>
    </source>
</evidence>
<dbReference type="InterPro" id="IPR011701">
    <property type="entry name" value="MFS"/>
</dbReference>
<dbReference type="PANTHER" id="PTHR23507">
    <property type="entry name" value="ZGC:174356"/>
    <property type="match status" value="1"/>
</dbReference>
<comment type="caution">
    <text evidence="7">The sequence shown here is derived from an EMBL/GenBank/DDBJ whole genome shotgun (WGS) entry which is preliminary data.</text>
</comment>
<evidence type="ECO:0000313" key="8">
    <source>
        <dbReference type="Proteomes" id="UP000812440"/>
    </source>
</evidence>
<dbReference type="InterPro" id="IPR036259">
    <property type="entry name" value="MFS_trans_sf"/>
</dbReference>
<dbReference type="OrthoDB" id="430300at2759"/>
<feature type="transmembrane region" description="Helical" evidence="6">
    <location>
        <begin position="150"/>
        <end position="171"/>
    </location>
</feature>
<protein>
    <recommendedName>
        <fullName evidence="9">Solute carrier family 46 member 2</fullName>
    </recommendedName>
</protein>
<evidence type="ECO:0000256" key="2">
    <source>
        <dbReference type="ARBA" id="ARBA00022692"/>
    </source>
</evidence>
<dbReference type="Gene3D" id="1.20.1250.20">
    <property type="entry name" value="MFS general substrate transporter like domains"/>
    <property type="match status" value="2"/>
</dbReference>
<sequence length="451" mass="50315">MNRSWVEPVVACAQIASSFYDTGLLIVVKGHYNQTLLFNSSSKDAVKKAISNFYMIHNLILGLTPLLCAYALGHFGDKKNRKIPICVPLAGYIIARMFLLFVILFDWPIEVMFGSAALNGLTGYFTTYWPGILAVASIGSSETRRSLRLIVIELVYGMAGLVGSLTSGHIFCGLNIAGQKGSVLVIISLIFYAFSLFYSLFILKMPSLEENGLESSRQLISETQNIPTEGEPTENSRLLNQNVRLTYRVTFLKVSASKFLLGLLFITGIMYNSAVNGAVDILPLFIIQDPLNWDAVEVGYANSAGYLIFVTSFLGVYFFSKRLTDFTMIIIGIVSFSAGIFIMGFVQWTFLFYIARTVMLFSLIPMPTIRSVISKNVQGSSYGKMFVAFQLSLSATQVITLIVFTHIYQVTLHWFCGFCFILSSIIAILSIIPLSIYMRQSRNHLFQKLEE</sequence>
<dbReference type="SUPFAM" id="SSF103473">
    <property type="entry name" value="MFS general substrate transporter"/>
    <property type="match status" value="1"/>
</dbReference>
<feature type="transmembrane region" description="Helical" evidence="6">
    <location>
        <begin position="183"/>
        <end position="203"/>
    </location>
</feature>
<reference evidence="7" key="1">
    <citation type="thesis" date="2020" institute="ProQuest LLC" country="789 East Eisenhower Parkway, Ann Arbor, MI, USA">
        <title>Comparative Genomics and Chromosome Evolution.</title>
        <authorList>
            <person name="Mudd A.B."/>
        </authorList>
    </citation>
    <scope>NUCLEOTIDE SEQUENCE</scope>
    <source>
        <strain evidence="7">Female2</strain>
        <tissue evidence="7">Blood</tissue>
    </source>
</reference>
<feature type="transmembrane region" description="Helical" evidence="6">
    <location>
        <begin position="412"/>
        <end position="438"/>
    </location>
</feature>
<comment type="subcellular location">
    <subcellularLocation>
        <location evidence="1">Membrane</location>
        <topology evidence="1">Multi-pass membrane protein</topology>
    </subcellularLocation>
</comment>
<evidence type="ECO:0008006" key="9">
    <source>
        <dbReference type="Google" id="ProtNLM"/>
    </source>
</evidence>
<evidence type="ECO:0000256" key="3">
    <source>
        <dbReference type="ARBA" id="ARBA00022989"/>
    </source>
</evidence>
<dbReference type="GO" id="GO:0016020">
    <property type="term" value="C:membrane"/>
    <property type="evidence" value="ECO:0007669"/>
    <property type="project" value="UniProtKB-SubCell"/>
</dbReference>